<sequence>MGPTRQGQEVHSKNRCSSTSSLRTASRANLWPRTACVRGRSTDSDAAASDSAAGRRGNARSTGCLLRCDVFRKTTYSTPPVPPGEEQHMCHQERHLKGSQLFM</sequence>
<keyword evidence="3" id="KW-1185">Reference proteome</keyword>
<feature type="region of interest" description="Disordered" evidence="1">
    <location>
        <begin position="37"/>
        <end position="60"/>
    </location>
</feature>
<organism evidence="2 3">
    <name type="scientific">Zizania palustris</name>
    <name type="common">Northern wild rice</name>
    <dbReference type="NCBI Taxonomy" id="103762"/>
    <lineage>
        <taxon>Eukaryota</taxon>
        <taxon>Viridiplantae</taxon>
        <taxon>Streptophyta</taxon>
        <taxon>Embryophyta</taxon>
        <taxon>Tracheophyta</taxon>
        <taxon>Spermatophyta</taxon>
        <taxon>Magnoliopsida</taxon>
        <taxon>Liliopsida</taxon>
        <taxon>Poales</taxon>
        <taxon>Poaceae</taxon>
        <taxon>BOP clade</taxon>
        <taxon>Oryzoideae</taxon>
        <taxon>Oryzeae</taxon>
        <taxon>Zizaniinae</taxon>
        <taxon>Zizania</taxon>
    </lineage>
</organism>
<feature type="region of interest" description="Disordered" evidence="1">
    <location>
        <begin position="1"/>
        <end position="25"/>
    </location>
</feature>
<reference evidence="2" key="2">
    <citation type="submission" date="2021-02" db="EMBL/GenBank/DDBJ databases">
        <authorList>
            <person name="Kimball J.A."/>
            <person name="Haas M.W."/>
            <person name="Macchietto M."/>
            <person name="Kono T."/>
            <person name="Duquette J."/>
            <person name="Shao M."/>
        </authorList>
    </citation>
    <scope>NUCLEOTIDE SEQUENCE</scope>
    <source>
        <tissue evidence="2">Fresh leaf tissue</tissue>
    </source>
</reference>
<dbReference type="EMBL" id="JAAALK010000282">
    <property type="protein sequence ID" value="KAG8078550.1"/>
    <property type="molecule type" value="Genomic_DNA"/>
</dbReference>
<feature type="compositionally biased region" description="Low complexity" evidence="1">
    <location>
        <begin position="44"/>
        <end position="60"/>
    </location>
</feature>
<evidence type="ECO:0000313" key="3">
    <source>
        <dbReference type="Proteomes" id="UP000729402"/>
    </source>
</evidence>
<name>A0A8J5T913_ZIZPA</name>
<gene>
    <name evidence="2" type="ORF">GUJ93_ZPchr0007g5099</name>
</gene>
<evidence type="ECO:0000313" key="2">
    <source>
        <dbReference type="EMBL" id="KAG8078550.1"/>
    </source>
</evidence>
<reference evidence="2" key="1">
    <citation type="journal article" date="2021" name="bioRxiv">
        <title>Whole Genome Assembly and Annotation of Northern Wild Rice, Zizania palustris L., Supports a Whole Genome Duplication in the Zizania Genus.</title>
        <authorList>
            <person name="Haas M."/>
            <person name="Kono T."/>
            <person name="Macchietto M."/>
            <person name="Millas R."/>
            <person name="McGilp L."/>
            <person name="Shao M."/>
            <person name="Duquette J."/>
            <person name="Hirsch C.N."/>
            <person name="Kimball J."/>
        </authorList>
    </citation>
    <scope>NUCLEOTIDE SEQUENCE</scope>
    <source>
        <tissue evidence="2">Fresh leaf tissue</tissue>
    </source>
</reference>
<accession>A0A8J5T913</accession>
<evidence type="ECO:0000256" key="1">
    <source>
        <dbReference type="SAM" id="MobiDB-lite"/>
    </source>
</evidence>
<protein>
    <submittedName>
        <fullName evidence="2">Uncharacterized protein</fullName>
    </submittedName>
</protein>
<proteinExistence type="predicted"/>
<comment type="caution">
    <text evidence="2">The sequence shown here is derived from an EMBL/GenBank/DDBJ whole genome shotgun (WGS) entry which is preliminary data.</text>
</comment>
<dbReference type="Proteomes" id="UP000729402">
    <property type="component" value="Unassembled WGS sequence"/>
</dbReference>
<dbReference type="AlphaFoldDB" id="A0A8J5T913"/>